<dbReference type="GO" id="GO:0005829">
    <property type="term" value="C:cytosol"/>
    <property type="evidence" value="ECO:0007669"/>
    <property type="project" value="TreeGrafter"/>
</dbReference>
<dbReference type="PROSITE" id="PS51755">
    <property type="entry name" value="OMPR_PHOB"/>
    <property type="match status" value="1"/>
</dbReference>
<accession>A0A074MB73</accession>
<evidence type="ECO:0000256" key="2">
    <source>
        <dbReference type="ARBA" id="ARBA00023012"/>
    </source>
</evidence>
<keyword evidence="9" id="KW-1185">Reference proteome</keyword>
<dbReference type="PROSITE" id="PS50110">
    <property type="entry name" value="RESPONSE_REGULATORY"/>
    <property type="match status" value="1"/>
</dbReference>
<proteinExistence type="predicted"/>
<dbReference type="AlphaFoldDB" id="A0A074MB73"/>
<keyword evidence="1 4" id="KW-0597">Phosphoprotein</keyword>
<dbReference type="CDD" id="cd17574">
    <property type="entry name" value="REC_OmpR"/>
    <property type="match status" value="1"/>
</dbReference>
<dbReference type="GO" id="GO:0032993">
    <property type="term" value="C:protein-DNA complex"/>
    <property type="evidence" value="ECO:0007669"/>
    <property type="project" value="TreeGrafter"/>
</dbReference>
<evidence type="ECO:0000259" key="6">
    <source>
        <dbReference type="PROSITE" id="PS50110"/>
    </source>
</evidence>
<dbReference type="eggNOG" id="COG0745">
    <property type="taxonomic scope" value="Bacteria"/>
</dbReference>
<evidence type="ECO:0000256" key="4">
    <source>
        <dbReference type="PROSITE-ProRule" id="PRU00169"/>
    </source>
</evidence>
<dbReference type="EMBL" id="JMIW01000001">
    <property type="protein sequence ID" value="KEO92061.1"/>
    <property type="molecule type" value="Genomic_DNA"/>
</dbReference>
<dbReference type="Proteomes" id="UP000027647">
    <property type="component" value="Unassembled WGS sequence"/>
</dbReference>
<feature type="DNA-binding region" description="OmpR/PhoB-type" evidence="5">
    <location>
        <begin position="126"/>
        <end position="225"/>
    </location>
</feature>
<evidence type="ECO:0000313" key="9">
    <source>
        <dbReference type="Proteomes" id="UP000027647"/>
    </source>
</evidence>
<organism evidence="8 9">
    <name type="scientific">Erythrobacter longus</name>
    <dbReference type="NCBI Taxonomy" id="1044"/>
    <lineage>
        <taxon>Bacteria</taxon>
        <taxon>Pseudomonadati</taxon>
        <taxon>Pseudomonadota</taxon>
        <taxon>Alphaproteobacteria</taxon>
        <taxon>Sphingomonadales</taxon>
        <taxon>Erythrobacteraceae</taxon>
        <taxon>Erythrobacter/Porphyrobacter group</taxon>
        <taxon>Erythrobacter</taxon>
    </lineage>
</organism>
<dbReference type="SUPFAM" id="SSF52172">
    <property type="entry name" value="CheY-like"/>
    <property type="match status" value="1"/>
</dbReference>
<evidence type="ECO:0000256" key="5">
    <source>
        <dbReference type="PROSITE-ProRule" id="PRU01091"/>
    </source>
</evidence>
<comment type="caution">
    <text evidence="8">The sequence shown here is derived from an EMBL/GenBank/DDBJ whole genome shotgun (WGS) entry which is preliminary data.</text>
</comment>
<dbReference type="InterPro" id="IPR036388">
    <property type="entry name" value="WH-like_DNA-bd_sf"/>
</dbReference>
<dbReference type="InterPro" id="IPR039420">
    <property type="entry name" value="WalR-like"/>
</dbReference>
<dbReference type="Gene3D" id="1.10.10.10">
    <property type="entry name" value="Winged helix-like DNA-binding domain superfamily/Winged helix DNA-binding domain"/>
    <property type="match status" value="1"/>
</dbReference>
<dbReference type="CDD" id="cd00383">
    <property type="entry name" value="trans_reg_C"/>
    <property type="match status" value="1"/>
</dbReference>
<dbReference type="GO" id="GO:0000976">
    <property type="term" value="F:transcription cis-regulatory region binding"/>
    <property type="evidence" value="ECO:0007669"/>
    <property type="project" value="TreeGrafter"/>
</dbReference>
<dbReference type="GO" id="GO:0006355">
    <property type="term" value="P:regulation of DNA-templated transcription"/>
    <property type="evidence" value="ECO:0007669"/>
    <property type="project" value="InterPro"/>
</dbReference>
<keyword evidence="3 5" id="KW-0238">DNA-binding</keyword>
<dbReference type="Pfam" id="PF00486">
    <property type="entry name" value="Trans_reg_C"/>
    <property type="match status" value="1"/>
</dbReference>
<dbReference type="PANTHER" id="PTHR48111">
    <property type="entry name" value="REGULATOR OF RPOS"/>
    <property type="match status" value="1"/>
</dbReference>
<evidence type="ECO:0000256" key="1">
    <source>
        <dbReference type="ARBA" id="ARBA00022553"/>
    </source>
</evidence>
<dbReference type="InterPro" id="IPR001867">
    <property type="entry name" value="OmpR/PhoB-type_DNA-bd"/>
</dbReference>
<dbReference type="RefSeq" id="WP_034958441.1">
    <property type="nucleotide sequence ID" value="NZ_JMIW01000001.1"/>
</dbReference>
<dbReference type="InterPro" id="IPR001789">
    <property type="entry name" value="Sig_transdc_resp-reg_receiver"/>
</dbReference>
<dbReference type="InterPro" id="IPR011006">
    <property type="entry name" value="CheY-like_superfamily"/>
</dbReference>
<dbReference type="Pfam" id="PF00072">
    <property type="entry name" value="Response_reg"/>
    <property type="match status" value="1"/>
</dbReference>
<evidence type="ECO:0000259" key="7">
    <source>
        <dbReference type="PROSITE" id="PS51755"/>
    </source>
</evidence>
<evidence type="ECO:0000256" key="3">
    <source>
        <dbReference type="ARBA" id="ARBA00023125"/>
    </source>
</evidence>
<evidence type="ECO:0000313" key="8">
    <source>
        <dbReference type="EMBL" id="KEO92061.1"/>
    </source>
</evidence>
<dbReference type="OrthoDB" id="7425392at2"/>
<dbReference type="Gene3D" id="3.40.50.2300">
    <property type="match status" value="1"/>
</dbReference>
<dbReference type="SMART" id="SM00862">
    <property type="entry name" value="Trans_reg_C"/>
    <property type="match status" value="1"/>
</dbReference>
<feature type="modified residue" description="4-aspartylphosphate" evidence="4">
    <location>
        <position position="51"/>
    </location>
</feature>
<reference evidence="8 9" key="1">
    <citation type="submission" date="2014-04" db="EMBL/GenBank/DDBJ databases">
        <title>A comprehensive comparison of genomes of Erythrobacter spp. strains.</title>
        <authorList>
            <person name="Zheng Q."/>
        </authorList>
    </citation>
    <scope>NUCLEOTIDE SEQUENCE [LARGE SCALE GENOMIC DNA]</scope>
    <source>
        <strain evidence="8 9">DSM 6997</strain>
    </source>
</reference>
<evidence type="ECO:0008006" key="10">
    <source>
        <dbReference type="Google" id="ProtNLM"/>
    </source>
</evidence>
<feature type="domain" description="Response regulatory" evidence="6">
    <location>
        <begin position="2"/>
        <end position="117"/>
    </location>
</feature>
<dbReference type="SMART" id="SM00448">
    <property type="entry name" value="REC"/>
    <property type="match status" value="1"/>
</dbReference>
<dbReference type="GO" id="GO:0000156">
    <property type="term" value="F:phosphorelay response regulator activity"/>
    <property type="evidence" value="ECO:0007669"/>
    <property type="project" value="TreeGrafter"/>
</dbReference>
<gene>
    <name evidence="8" type="ORF">EH31_05155</name>
</gene>
<dbReference type="PANTHER" id="PTHR48111:SF40">
    <property type="entry name" value="PHOSPHATE REGULON TRANSCRIPTIONAL REGULATORY PROTEIN PHOB"/>
    <property type="match status" value="1"/>
</dbReference>
<protein>
    <recommendedName>
        <fullName evidence="10">Transcriptional regulator</fullName>
    </recommendedName>
</protein>
<name>A0A074MB73_ERYLO</name>
<sequence>MRIALADDDRDIRDQVSAMVQKAGHIVDEFTNGQDVQKALQRDTYDVVLLDWNMPGRTGFEVLEWVAENIEFPPPIILLTSRQAKSDVVAGLEAGAVDYIVKPESEEVIRARIEAAARRTAVKEIREKAEFGPFVVDQNTRTISRDGQPITLTAKEFDLALLLFENIDRPLSRSYLFSRVWGGNIDIETRTIDMHVSRLRSKLGLTPESGLVIRTVFGFGYRMDHFEVDDLHK</sequence>
<dbReference type="STRING" id="1044.EH31_05155"/>
<feature type="domain" description="OmpR/PhoB-type" evidence="7">
    <location>
        <begin position="126"/>
        <end position="225"/>
    </location>
</feature>
<keyword evidence="2" id="KW-0902">Two-component regulatory system</keyword>